<evidence type="ECO:0000256" key="1">
    <source>
        <dbReference type="ARBA" id="ARBA00022723"/>
    </source>
</evidence>
<feature type="domain" description="Formylmethanofuran dehydrogenase subunit E" evidence="5">
    <location>
        <begin position="12"/>
        <end position="111"/>
    </location>
</feature>
<dbReference type="GO" id="GO:0008270">
    <property type="term" value="F:zinc ion binding"/>
    <property type="evidence" value="ECO:0007669"/>
    <property type="project" value="UniProtKB-KW"/>
</dbReference>
<dbReference type="InterPro" id="IPR003814">
    <property type="entry name" value="FmdEsu_dom"/>
</dbReference>
<dbReference type="PIRSF" id="PIRSF006578">
    <property type="entry name" value="FwdE"/>
    <property type="match status" value="1"/>
</dbReference>
<dbReference type="PANTHER" id="PTHR39418">
    <property type="entry name" value="DEHYDROGENASE-RELATED"/>
    <property type="match status" value="1"/>
</dbReference>
<keyword evidence="1" id="KW-0479">Metal-binding</keyword>
<accession>A0AAU7VIL4</accession>
<dbReference type="InterPro" id="IPR000962">
    <property type="entry name" value="Znf_DskA_TraR"/>
</dbReference>
<dbReference type="InterPro" id="IPR026328">
    <property type="entry name" value="FmdE"/>
</dbReference>
<protein>
    <submittedName>
        <fullName evidence="6">FmdE family protein</fullName>
    </submittedName>
</protein>
<gene>
    <name evidence="6" type="ORF">PRVXT_001939</name>
</gene>
<dbReference type="EMBL" id="CP158367">
    <property type="protein sequence ID" value="XBX73923.1"/>
    <property type="molecule type" value="Genomic_DNA"/>
</dbReference>
<proteinExistence type="predicted"/>
<dbReference type="SUPFAM" id="SSF143555">
    <property type="entry name" value="FwdE-like"/>
    <property type="match status" value="1"/>
</dbReference>
<sequence>MNEKFWDECVDFHGHICPGLTIGYKAALLARKLFGGKSAEDEEIVCITENDACGVDGIQVVLGCTFGKGNLIYKDLGKVAYSFYNRDSDKSFRLLFRRDLNAPQAREEKQKFLLHSNEEDLFDITEVKEPLPQKAKLFSTVICENCGEGAAEHRIRLVEGSKTCLHCYDEYSRIN</sequence>
<keyword evidence="3" id="KW-0862">Zinc</keyword>
<keyword evidence="2" id="KW-0863">Zinc-finger</keyword>
<feature type="domain" description="Zinc finger DksA/TraR C4-type" evidence="4">
    <location>
        <begin position="140"/>
        <end position="172"/>
    </location>
</feature>
<dbReference type="InterPro" id="IPR053194">
    <property type="entry name" value="tRNA_methyltr_O"/>
</dbReference>
<evidence type="ECO:0000259" key="4">
    <source>
        <dbReference type="Pfam" id="PF01258"/>
    </source>
</evidence>
<dbReference type="Pfam" id="PF02663">
    <property type="entry name" value="FmdE"/>
    <property type="match status" value="1"/>
</dbReference>
<organism evidence="6">
    <name type="scientific">Proteinivorax tanatarense</name>
    <dbReference type="NCBI Taxonomy" id="1260629"/>
    <lineage>
        <taxon>Bacteria</taxon>
        <taxon>Bacillati</taxon>
        <taxon>Bacillota</taxon>
        <taxon>Clostridia</taxon>
        <taxon>Eubacteriales</taxon>
        <taxon>Proteinivoracaceae</taxon>
        <taxon>Proteinivorax</taxon>
    </lineage>
</organism>
<reference evidence="6" key="2">
    <citation type="submission" date="2024-06" db="EMBL/GenBank/DDBJ databases">
        <authorList>
            <person name="Petrova K.O."/>
            <person name="Toshchakov S.V."/>
            <person name="Boltjanskaja Y.V."/>
            <person name="Kevbrin V."/>
        </authorList>
    </citation>
    <scope>NUCLEOTIDE SEQUENCE</scope>
    <source>
        <strain evidence="6">Z-910T</strain>
    </source>
</reference>
<dbReference type="Pfam" id="PF01258">
    <property type="entry name" value="zf-dskA_traR"/>
    <property type="match status" value="1"/>
</dbReference>
<reference evidence="6" key="1">
    <citation type="journal article" date="2013" name="Extremophiles">
        <title>Proteinivorax tanatarense gen. nov., sp. nov., an anaerobic, haloalkaliphilic, proteolytic bacterium isolated from a decaying algal bloom, and proposal of Proteinivoraceae fam. nov.</title>
        <authorList>
            <person name="Kevbrin V."/>
            <person name="Boltyanskaya Y."/>
            <person name="Zhilina T."/>
            <person name="Kolganova T."/>
            <person name="Lavrentjeva E."/>
            <person name="Kuznetsov B."/>
        </authorList>
    </citation>
    <scope>NUCLEOTIDE SEQUENCE</scope>
    <source>
        <strain evidence="6">Z-910T</strain>
    </source>
</reference>
<evidence type="ECO:0000313" key="6">
    <source>
        <dbReference type="EMBL" id="XBX73923.1"/>
    </source>
</evidence>
<dbReference type="RefSeq" id="WP_350342685.1">
    <property type="nucleotide sequence ID" value="NZ_CP158367.1"/>
</dbReference>
<dbReference type="AlphaFoldDB" id="A0AAU7VIL4"/>
<dbReference type="Gene3D" id="3.30.1330.130">
    <property type="match status" value="1"/>
</dbReference>
<dbReference type="PANTHER" id="PTHR39418:SF1">
    <property type="entry name" value="DEHYDROGENASE"/>
    <property type="match status" value="1"/>
</dbReference>
<evidence type="ECO:0000256" key="2">
    <source>
        <dbReference type="ARBA" id="ARBA00022771"/>
    </source>
</evidence>
<name>A0AAU7VIL4_9FIRM</name>
<evidence type="ECO:0000256" key="3">
    <source>
        <dbReference type="ARBA" id="ARBA00022833"/>
    </source>
</evidence>
<evidence type="ECO:0000259" key="5">
    <source>
        <dbReference type="Pfam" id="PF02663"/>
    </source>
</evidence>